<dbReference type="EMBL" id="SLZV01000008">
    <property type="protein sequence ID" value="TCS68459.1"/>
    <property type="molecule type" value="Genomic_DNA"/>
</dbReference>
<dbReference type="RefSeq" id="WP_116441351.1">
    <property type="nucleotide sequence ID" value="NZ_BHEO01000002.1"/>
</dbReference>
<proteinExistence type="inferred from homology"/>
<dbReference type="Pfam" id="PF01888">
    <property type="entry name" value="CbiD"/>
    <property type="match status" value="1"/>
</dbReference>
<evidence type="ECO:0000256" key="2">
    <source>
        <dbReference type="ARBA" id="ARBA00022603"/>
    </source>
</evidence>
<dbReference type="HAMAP" id="MF_00787">
    <property type="entry name" value="CbiD"/>
    <property type="match status" value="1"/>
</dbReference>
<organism evidence="7 8">
    <name type="scientific">Faecalimonas umbilicata</name>
    <dbReference type="NCBI Taxonomy" id="1912855"/>
    <lineage>
        <taxon>Bacteria</taxon>
        <taxon>Bacillati</taxon>
        <taxon>Bacillota</taxon>
        <taxon>Clostridia</taxon>
        <taxon>Lachnospirales</taxon>
        <taxon>Lachnospiraceae</taxon>
        <taxon>Faecalimonas</taxon>
    </lineage>
</organism>
<dbReference type="PIRSF" id="PIRSF026782">
    <property type="entry name" value="CbiD"/>
    <property type="match status" value="1"/>
</dbReference>
<dbReference type="NCBIfam" id="TIGR00312">
    <property type="entry name" value="cbiD"/>
    <property type="match status" value="1"/>
</dbReference>
<evidence type="ECO:0000256" key="4">
    <source>
        <dbReference type="ARBA" id="ARBA00022691"/>
    </source>
</evidence>
<accession>A0A4V2UQ28</accession>
<reference evidence="6 9" key="1">
    <citation type="journal article" date="2018" name="Int. J. Syst. Evol. Microbiol.">
        <title>Draft Genome Sequence of Faecalimonas umbilicata JCM 30896T, an Acetate-Producing Bacterium Isolated from Human Feces.</title>
        <authorList>
            <person name="Sakamoto M."/>
            <person name="Ikeyama N."/>
            <person name="Yuki M."/>
            <person name="Ohkuma M."/>
        </authorList>
    </citation>
    <scope>NUCLEOTIDE SEQUENCE [LARGE SCALE GENOMIC DNA]</scope>
    <source>
        <strain evidence="6 9">EGH7</strain>
    </source>
</reference>
<dbReference type="PANTHER" id="PTHR35863:SF1">
    <property type="entry name" value="COBALT-PRECORRIN-5B C(1)-METHYLTRANSFERASE"/>
    <property type="match status" value="1"/>
</dbReference>
<dbReference type="Gene3D" id="3.30.2110.10">
    <property type="entry name" value="CbiD-like"/>
    <property type="match status" value="1"/>
</dbReference>
<comment type="function">
    <text evidence="5">Catalyzes the methylation of C-1 in cobalt-precorrin-5B to form cobalt-precorrin-6A.</text>
</comment>
<comment type="caution">
    <text evidence="7">The sequence shown here is derived from an EMBL/GenBank/DDBJ whole genome shotgun (WGS) entry which is preliminary data.</text>
</comment>
<name>A0A4V2UQ28_9FIRM</name>
<dbReference type="Proteomes" id="UP000294613">
    <property type="component" value="Unassembled WGS sequence"/>
</dbReference>
<dbReference type="InterPro" id="IPR002748">
    <property type="entry name" value="CbiD"/>
</dbReference>
<evidence type="ECO:0000256" key="1">
    <source>
        <dbReference type="ARBA" id="ARBA00022573"/>
    </source>
</evidence>
<dbReference type="PANTHER" id="PTHR35863">
    <property type="entry name" value="COBALT-PRECORRIN-5B C(1)-METHYLTRANSFERASE"/>
    <property type="match status" value="1"/>
</dbReference>
<comment type="similarity">
    <text evidence="5">Belongs to the CbiD family.</text>
</comment>
<keyword evidence="2 5" id="KW-0489">Methyltransferase</keyword>
<dbReference type="UniPathway" id="UPA00148">
    <property type="reaction ID" value="UER00227"/>
</dbReference>
<dbReference type="Proteomes" id="UP000702954">
    <property type="component" value="Unassembled WGS sequence"/>
</dbReference>
<keyword evidence="1 5" id="KW-0169">Cobalamin biosynthesis</keyword>
<dbReference type="InterPro" id="IPR036074">
    <property type="entry name" value="CbiD_sf"/>
</dbReference>
<dbReference type="AlphaFoldDB" id="A0A4V2UQ28"/>
<evidence type="ECO:0000256" key="3">
    <source>
        <dbReference type="ARBA" id="ARBA00022679"/>
    </source>
</evidence>
<gene>
    <name evidence="5 6" type="primary">cbiD</name>
    <name evidence="7" type="ORF">EDD74_10834</name>
    <name evidence="6" type="ORF">FAEUMB_10390</name>
</gene>
<sequence length="380" mass="41090">MEKKRLRAGYTTGTCAQAATKAAVWMLLSGEEKTSVDVVLPKGKELTLLVCEIEMKRQGEKIERVSCAVRKDSGDDPDITNGIFVYASVRRKDGTEIKIDGGRGVGRVTKKGLDQPVGAAAINKVPRQMIRKEAEEICDCYGYEGGLEIIISIPEGEQLAKKTFNPKLGITGGISVLGTSGVVEPMSEQALIDTIRVEIQMQLANGNGWLLAAPGNYGLDFLKETYGISPDRAVKCSNFVGETIDLAAQFGAKGILFVAHLGKFVKVAGGIMNTHSRCADARMEIFGAAGLRAGIDPAVVRKILDCTTTEEALELLGREERDAVMKELMARMEHYLEWRTKGELPTAAIVFSSGIGKIGETACAEAFLKKIAENEETIEE</sequence>
<dbReference type="EC" id="2.1.1.195" evidence="5"/>
<dbReference type="GO" id="GO:0019251">
    <property type="term" value="P:anaerobic cobalamin biosynthetic process"/>
    <property type="evidence" value="ECO:0007669"/>
    <property type="project" value="UniProtKB-UniRule"/>
</dbReference>
<reference evidence="7 8" key="2">
    <citation type="submission" date="2019-03" db="EMBL/GenBank/DDBJ databases">
        <title>Genomic Encyclopedia of Type Strains, Phase IV (KMG-IV): sequencing the most valuable type-strain genomes for metagenomic binning, comparative biology and taxonomic classification.</title>
        <authorList>
            <person name="Goeker M."/>
        </authorList>
    </citation>
    <scope>NUCLEOTIDE SEQUENCE [LARGE SCALE GENOMIC DNA]</scope>
    <source>
        <strain evidence="7 8">DSM 103426</strain>
    </source>
</reference>
<comment type="pathway">
    <text evidence="5">Cofactor biosynthesis; adenosylcobalamin biosynthesis; cob(II)yrinate a,c-diamide from sirohydrochlorin (anaerobic route): step 6/10.</text>
</comment>
<keyword evidence="3 5" id="KW-0808">Transferase</keyword>
<comment type="catalytic activity">
    <reaction evidence="5">
        <text>Co-precorrin-5B + S-adenosyl-L-methionine = Co-precorrin-6A + S-adenosyl-L-homocysteine</text>
        <dbReference type="Rhea" id="RHEA:26285"/>
        <dbReference type="ChEBI" id="CHEBI:57856"/>
        <dbReference type="ChEBI" id="CHEBI:59789"/>
        <dbReference type="ChEBI" id="CHEBI:60063"/>
        <dbReference type="ChEBI" id="CHEBI:60064"/>
        <dbReference type="EC" id="2.1.1.195"/>
    </reaction>
</comment>
<dbReference type="GO" id="GO:0032259">
    <property type="term" value="P:methylation"/>
    <property type="evidence" value="ECO:0007669"/>
    <property type="project" value="UniProtKB-KW"/>
</dbReference>
<dbReference type="EMBL" id="BHEO01000002">
    <property type="protein sequence ID" value="GBU04498.1"/>
    <property type="molecule type" value="Genomic_DNA"/>
</dbReference>
<evidence type="ECO:0000313" key="9">
    <source>
        <dbReference type="Proteomes" id="UP000702954"/>
    </source>
</evidence>
<dbReference type="GO" id="GO:0008168">
    <property type="term" value="F:methyltransferase activity"/>
    <property type="evidence" value="ECO:0007669"/>
    <property type="project" value="UniProtKB-UniRule"/>
</dbReference>
<evidence type="ECO:0000313" key="6">
    <source>
        <dbReference type="EMBL" id="GBU04498.1"/>
    </source>
</evidence>
<evidence type="ECO:0000313" key="7">
    <source>
        <dbReference type="EMBL" id="TCS68459.1"/>
    </source>
</evidence>
<evidence type="ECO:0000313" key="8">
    <source>
        <dbReference type="Proteomes" id="UP000294613"/>
    </source>
</evidence>
<keyword evidence="4 5" id="KW-0949">S-adenosyl-L-methionine</keyword>
<dbReference type="SUPFAM" id="SSF111342">
    <property type="entry name" value="CbiD-like"/>
    <property type="match status" value="1"/>
</dbReference>
<evidence type="ECO:0000256" key="5">
    <source>
        <dbReference type="HAMAP-Rule" id="MF_00787"/>
    </source>
</evidence>
<protein>
    <recommendedName>
        <fullName evidence="5">Cobalt-precorrin-5B C(1)-methyltransferase</fullName>
        <ecNumber evidence="5">2.1.1.195</ecNumber>
    </recommendedName>
    <alternativeName>
        <fullName evidence="5">Cobalt-precorrin-6A synthase</fullName>
    </alternativeName>
</protein>
<keyword evidence="9" id="KW-1185">Reference proteome</keyword>